<feature type="compositionally biased region" description="Polar residues" evidence="9">
    <location>
        <begin position="14"/>
        <end position="23"/>
    </location>
</feature>
<dbReference type="Pfam" id="PF07962">
    <property type="entry name" value="Swi3"/>
    <property type="match status" value="1"/>
</dbReference>
<protein>
    <recommendedName>
        <fullName evidence="8">Chromosome segregation in meiosis protein</fullName>
    </recommendedName>
</protein>
<reference evidence="11" key="1">
    <citation type="journal article" date="2021" name="Open Biol.">
        <title>Shared evolutionary footprints suggest mitochondrial oxidative damage underlies multiple complex I losses in fungi.</title>
        <authorList>
            <person name="Schikora-Tamarit M.A."/>
            <person name="Marcet-Houben M."/>
            <person name="Nosek J."/>
            <person name="Gabaldon T."/>
        </authorList>
    </citation>
    <scope>NUCLEOTIDE SEQUENCE</scope>
    <source>
        <strain evidence="11">CBS6341</strain>
    </source>
</reference>
<comment type="subunit">
    <text evidence="3">Component of the fork protection complex (FPC) consisting of TOF1 and CSM3.</text>
</comment>
<dbReference type="GO" id="GO:0000076">
    <property type="term" value="P:DNA replication checkpoint signaling"/>
    <property type="evidence" value="ECO:0007669"/>
    <property type="project" value="UniProtKB-UniRule"/>
</dbReference>
<keyword evidence="6 8" id="KW-0539">Nucleus</keyword>
<comment type="subcellular location">
    <subcellularLocation>
        <location evidence="1 8">Nucleus</location>
    </subcellularLocation>
</comment>
<evidence type="ECO:0000256" key="1">
    <source>
        <dbReference type="ARBA" id="ARBA00004123"/>
    </source>
</evidence>
<feature type="region of interest" description="Disordered" evidence="9">
    <location>
        <begin position="240"/>
        <end position="296"/>
    </location>
</feature>
<evidence type="ECO:0000256" key="7">
    <source>
        <dbReference type="ARBA" id="ARBA00023306"/>
    </source>
</evidence>
<evidence type="ECO:0000256" key="4">
    <source>
        <dbReference type="ARBA" id="ARBA00022763"/>
    </source>
</evidence>
<dbReference type="InterPro" id="IPR040038">
    <property type="entry name" value="TIPIN/Csm3/Swi3"/>
</dbReference>
<evidence type="ECO:0000256" key="3">
    <source>
        <dbReference type="ARBA" id="ARBA00011217"/>
    </source>
</evidence>
<evidence type="ECO:0000313" key="11">
    <source>
        <dbReference type="EMBL" id="KAH3678568.1"/>
    </source>
</evidence>
<evidence type="ECO:0000256" key="5">
    <source>
        <dbReference type="ARBA" id="ARBA00022880"/>
    </source>
</evidence>
<feature type="compositionally biased region" description="Polar residues" evidence="9">
    <location>
        <begin position="253"/>
        <end position="282"/>
    </location>
</feature>
<sequence>MEGLFHEGSDDEQPFNSNINDQFTQEPTFDNVDSVLGLELNNSNIEGSTLLGENNNDDGSIKKSRRSIAKLTEEMLLSSKGLKYIRTNSHKIRKRLNKSRDDDYKNLTNFLQFYQIWGHNLFPKAKFKDFLTLIEKLGPRRDIKDQRQQWINQDMGINSFDSFDDRVEDDLNINKITEKNDNRNDNDTNNNNDKNNNNDNNNNNNDKNNDNDNNNDDDSTNVITNESTLFVNDNDFSDDDFWSAPISKPVSEPIQQQDQSLSSTKDQIQPSTNPSEYQSSNTTKDKEPTLEDFEEFDKINEDDLEIERRMAEEEQMIDELGW</sequence>
<evidence type="ECO:0000313" key="12">
    <source>
        <dbReference type="Proteomes" id="UP000769528"/>
    </source>
</evidence>
<feature type="compositionally biased region" description="Low complexity" evidence="9">
    <location>
        <begin position="187"/>
        <end position="206"/>
    </location>
</feature>
<dbReference type="EMBL" id="JAEUBF010000438">
    <property type="protein sequence ID" value="KAH3678568.1"/>
    <property type="molecule type" value="Genomic_DNA"/>
</dbReference>
<dbReference type="AlphaFoldDB" id="A0A9P8PUC5"/>
<evidence type="ECO:0000259" key="10">
    <source>
        <dbReference type="Pfam" id="PF07962"/>
    </source>
</evidence>
<evidence type="ECO:0000256" key="6">
    <source>
        <dbReference type="ARBA" id="ARBA00023242"/>
    </source>
</evidence>
<dbReference type="OrthoDB" id="437078at2759"/>
<feature type="region of interest" description="Disordered" evidence="9">
    <location>
        <begin position="174"/>
        <end position="222"/>
    </location>
</feature>
<comment type="caution">
    <text evidence="11">The sequence shown here is derived from an EMBL/GenBank/DDBJ whole genome shotgun (WGS) entry which is preliminary data.</text>
</comment>
<dbReference type="PANTHER" id="PTHR13220">
    <property type="entry name" value="TIMELESS INTERACTING-RELATED"/>
    <property type="match status" value="1"/>
</dbReference>
<dbReference type="PANTHER" id="PTHR13220:SF11">
    <property type="entry name" value="TIMELESS-INTERACTING PROTEIN"/>
    <property type="match status" value="1"/>
</dbReference>
<evidence type="ECO:0000256" key="9">
    <source>
        <dbReference type="SAM" id="MobiDB-lite"/>
    </source>
</evidence>
<keyword evidence="4 8" id="KW-0227">DNA damage</keyword>
<feature type="compositionally biased region" description="Basic and acidic residues" evidence="9">
    <location>
        <begin position="176"/>
        <end position="186"/>
    </location>
</feature>
<dbReference type="GO" id="GO:0031297">
    <property type="term" value="P:replication fork processing"/>
    <property type="evidence" value="ECO:0007669"/>
    <property type="project" value="UniProtKB-UniRule"/>
</dbReference>
<gene>
    <name evidence="11" type="ORF">WICMUC_001377</name>
</gene>
<name>A0A9P8PUC5_9ASCO</name>
<feature type="region of interest" description="Disordered" evidence="9">
    <location>
        <begin position="1"/>
        <end position="23"/>
    </location>
</feature>
<dbReference type="GO" id="GO:0006974">
    <property type="term" value="P:DNA damage response"/>
    <property type="evidence" value="ECO:0007669"/>
    <property type="project" value="UniProtKB-KW"/>
</dbReference>
<comment type="similarity">
    <text evidence="2 8">Belongs to the CSM3 family.</text>
</comment>
<accession>A0A9P8PUC5</accession>
<dbReference type="InterPro" id="IPR012923">
    <property type="entry name" value="Csm3"/>
</dbReference>
<dbReference type="GO" id="GO:0031298">
    <property type="term" value="C:replication fork protection complex"/>
    <property type="evidence" value="ECO:0007669"/>
    <property type="project" value="TreeGrafter"/>
</dbReference>
<evidence type="ECO:0000256" key="8">
    <source>
        <dbReference type="RuleBase" id="RU366049"/>
    </source>
</evidence>
<reference evidence="11" key="2">
    <citation type="submission" date="2021-01" db="EMBL/GenBank/DDBJ databases">
        <authorList>
            <person name="Schikora-Tamarit M.A."/>
        </authorList>
    </citation>
    <scope>NUCLEOTIDE SEQUENCE</scope>
    <source>
        <strain evidence="11">CBS6341</strain>
    </source>
</reference>
<comment type="function">
    <text evidence="8">Plays an important role in the control of DNA replication and the maintenance of replication fork stability.</text>
</comment>
<keyword evidence="7 8" id="KW-0131">Cell cycle</keyword>
<dbReference type="GO" id="GO:0003677">
    <property type="term" value="F:DNA binding"/>
    <property type="evidence" value="ECO:0007669"/>
    <property type="project" value="TreeGrafter"/>
</dbReference>
<organism evidence="11 12">
    <name type="scientific">Wickerhamomyces mucosus</name>
    <dbReference type="NCBI Taxonomy" id="1378264"/>
    <lineage>
        <taxon>Eukaryota</taxon>
        <taxon>Fungi</taxon>
        <taxon>Dikarya</taxon>
        <taxon>Ascomycota</taxon>
        <taxon>Saccharomycotina</taxon>
        <taxon>Saccharomycetes</taxon>
        <taxon>Phaffomycetales</taxon>
        <taxon>Wickerhamomycetaceae</taxon>
        <taxon>Wickerhamomyces</taxon>
    </lineage>
</organism>
<keyword evidence="12" id="KW-1185">Reference proteome</keyword>
<proteinExistence type="inferred from homology"/>
<feature type="domain" description="Chromosome segregation in meiosis protein 3" evidence="10">
    <location>
        <begin position="70"/>
        <end position="154"/>
    </location>
</feature>
<evidence type="ECO:0000256" key="2">
    <source>
        <dbReference type="ARBA" id="ARBA00006075"/>
    </source>
</evidence>
<dbReference type="GO" id="GO:0043111">
    <property type="term" value="P:replication fork arrest"/>
    <property type="evidence" value="ECO:0007669"/>
    <property type="project" value="TreeGrafter"/>
</dbReference>
<dbReference type="Proteomes" id="UP000769528">
    <property type="component" value="Unassembled WGS sequence"/>
</dbReference>
<keyword evidence="5" id="KW-0236">DNA replication inhibitor</keyword>